<keyword evidence="3" id="KW-1185">Reference proteome</keyword>
<evidence type="ECO:0000256" key="1">
    <source>
        <dbReference type="SAM" id="MobiDB-lite"/>
    </source>
</evidence>
<protein>
    <submittedName>
        <fullName evidence="2">Uncharacterized protein</fullName>
    </submittedName>
</protein>
<proteinExistence type="predicted"/>
<gene>
    <name evidence="2" type="ORF">BQ8794_110149</name>
</gene>
<feature type="region of interest" description="Disordered" evidence="1">
    <location>
        <begin position="1"/>
        <end position="62"/>
    </location>
</feature>
<dbReference type="Proteomes" id="UP000188388">
    <property type="component" value="Unassembled WGS sequence"/>
</dbReference>
<sequence length="62" mass="6996">MHAESPAPKARGHLIRGIHKKGHERHGLSQPLHPSRGDLEQPPDQRQCRDCHLPLEGLPDQE</sequence>
<dbReference type="EMBL" id="FTPD01000003">
    <property type="protein sequence ID" value="SIT53343.1"/>
    <property type="molecule type" value="Genomic_DNA"/>
</dbReference>
<feature type="compositionally biased region" description="Basic residues" evidence="1">
    <location>
        <begin position="10"/>
        <end position="24"/>
    </location>
</feature>
<evidence type="ECO:0000313" key="3">
    <source>
        <dbReference type="Proteomes" id="UP000188388"/>
    </source>
</evidence>
<name>A0A1R3V4M9_9HYPH</name>
<evidence type="ECO:0000313" key="2">
    <source>
        <dbReference type="EMBL" id="SIT53343.1"/>
    </source>
</evidence>
<organism evidence="2 3">
    <name type="scientific">Mesorhizobium prunaredense</name>
    <dbReference type="NCBI Taxonomy" id="1631249"/>
    <lineage>
        <taxon>Bacteria</taxon>
        <taxon>Pseudomonadati</taxon>
        <taxon>Pseudomonadota</taxon>
        <taxon>Alphaproteobacteria</taxon>
        <taxon>Hyphomicrobiales</taxon>
        <taxon>Phyllobacteriaceae</taxon>
        <taxon>Mesorhizobium</taxon>
    </lineage>
</organism>
<accession>A0A1R3V4M9</accession>
<reference evidence="3" key="1">
    <citation type="submission" date="2017-01" db="EMBL/GenBank/DDBJ databases">
        <authorList>
            <person name="Brunel B."/>
        </authorList>
    </citation>
    <scope>NUCLEOTIDE SEQUENCE [LARGE SCALE GENOMIC DNA]</scope>
</reference>
<dbReference type="AlphaFoldDB" id="A0A1R3V4M9"/>